<feature type="transmembrane region" description="Helical" evidence="1">
    <location>
        <begin position="277"/>
        <end position="296"/>
    </location>
</feature>
<reference evidence="2 3" key="1">
    <citation type="submission" date="2020-08" db="EMBL/GenBank/DDBJ databases">
        <title>Genome public.</title>
        <authorList>
            <person name="Liu C."/>
            <person name="Sun Q."/>
        </authorList>
    </citation>
    <scope>NUCLEOTIDE SEQUENCE [LARGE SCALE GENOMIC DNA]</scope>
    <source>
        <strain evidence="2 3">NSJ-37</strain>
    </source>
</reference>
<dbReference type="EMBL" id="JACRSX010000021">
    <property type="protein sequence ID" value="MBC8563398.1"/>
    <property type="molecule type" value="Genomic_DNA"/>
</dbReference>
<evidence type="ECO:0000256" key="1">
    <source>
        <dbReference type="SAM" id="Phobius"/>
    </source>
</evidence>
<keyword evidence="1" id="KW-1133">Transmembrane helix</keyword>
<comment type="caution">
    <text evidence="2">The sequence shown here is derived from an EMBL/GenBank/DDBJ whole genome shotgun (WGS) entry which is preliminary data.</text>
</comment>
<proteinExistence type="predicted"/>
<name>A0ABR7N470_9FIRM</name>
<organism evidence="2 3">
    <name type="scientific">Jutongia huaianensis</name>
    <dbReference type="NCBI Taxonomy" id="2763668"/>
    <lineage>
        <taxon>Bacteria</taxon>
        <taxon>Bacillati</taxon>
        <taxon>Bacillota</taxon>
        <taxon>Clostridia</taxon>
        <taxon>Lachnospirales</taxon>
        <taxon>Lachnospiraceae</taxon>
        <taxon>Jutongia</taxon>
    </lineage>
</organism>
<feature type="transmembrane region" description="Helical" evidence="1">
    <location>
        <begin position="63"/>
        <end position="83"/>
    </location>
</feature>
<evidence type="ECO:0008006" key="4">
    <source>
        <dbReference type="Google" id="ProtNLM"/>
    </source>
</evidence>
<accession>A0ABR7N470</accession>
<feature type="transmembrane region" description="Helical" evidence="1">
    <location>
        <begin position="438"/>
        <end position="458"/>
    </location>
</feature>
<keyword evidence="1" id="KW-0472">Membrane</keyword>
<keyword evidence="3" id="KW-1185">Reference proteome</keyword>
<protein>
    <recommendedName>
        <fullName evidence="4">Type II secretion system protein GspF domain-containing protein</fullName>
    </recommendedName>
</protein>
<sequence>MQRGKLFCKKIEQKIGSLAFGLHLLWRVRLHIPFSQDRMKQLQMLWPGKSPKELEERDDCRRFTLWILLVIGTVFLTVVAWGGERGSQYLKGNGYLERREPGKGQQKAKLQIRGQGVQKKVQIVVPERKYRPEELQAKLEEGRNYIIKKYLGENKTAEKVTKPLCLVSEIKDSAIKVKWKLDGDGYINRDGTLNNRTLSQKTEVSITAYMVYGDVKEPVELELFICPVQKSYEQRLWENWESRLEEEKERSAQQKVLKLPREAAGRKLFYREVKERFWCRVFLAGGLLCICIPFLLDYQTEQGIKKRDRQLQTEYPEMVERFILLLGAGLTIRGTWLRIAGEYERRRASGEISYNYLYEEMLLTRNDMENGKSEAAAYTSFGRRISMLQYMKFSTLLVQNLKKGSDDLLRRMELEAEDAVRIRRELAKKQGEEAGTKLLLPMMLMLVVVFAIILTAAFRAM</sequence>
<dbReference type="Proteomes" id="UP000606193">
    <property type="component" value="Unassembled WGS sequence"/>
</dbReference>
<evidence type="ECO:0000313" key="3">
    <source>
        <dbReference type="Proteomes" id="UP000606193"/>
    </source>
</evidence>
<gene>
    <name evidence="2" type="ORF">H8704_12335</name>
</gene>
<dbReference type="RefSeq" id="WP_249298462.1">
    <property type="nucleotide sequence ID" value="NZ_JACRSX010000021.1"/>
</dbReference>
<keyword evidence="1" id="KW-0812">Transmembrane</keyword>
<evidence type="ECO:0000313" key="2">
    <source>
        <dbReference type="EMBL" id="MBC8563398.1"/>
    </source>
</evidence>